<feature type="region of interest" description="Disordered" evidence="1">
    <location>
        <begin position="85"/>
        <end position="104"/>
    </location>
</feature>
<reference evidence="3 4" key="1">
    <citation type="submission" date="2016-11" db="EMBL/GenBank/DDBJ databases">
        <title>The macronuclear genome of Stentor coeruleus: a giant cell with tiny introns.</title>
        <authorList>
            <person name="Slabodnick M."/>
            <person name="Ruby J.G."/>
            <person name="Reiff S.B."/>
            <person name="Swart E.C."/>
            <person name="Gosai S."/>
            <person name="Prabakaran S."/>
            <person name="Witkowska E."/>
            <person name="Larue G.E."/>
            <person name="Fisher S."/>
            <person name="Freeman R.M."/>
            <person name="Gunawardena J."/>
            <person name="Chu W."/>
            <person name="Stover N.A."/>
            <person name="Gregory B.D."/>
            <person name="Nowacki M."/>
            <person name="Derisi J."/>
            <person name="Roy S.W."/>
            <person name="Marshall W.F."/>
            <person name="Sood P."/>
        </authorList>
    </citation>
    <scope>NUCLEOTIDE SEQUENCE [LARGE SCALE GENOMIC DNA]</scope>
    <source>
        <strain evidence="3">WM001</strain>
    </source>
</reference>
<dbReference type="EMBL" id="MPUH01000912">
    <property type="protein sequence ID" value="OMJ72312.1"/>
    <property type="molecule type" value="Genomic_DNA"/>
</dbReference>
<protein>
    <submittedName>
        <fullName evidence="3">Uncharacterized protein</fullName>
    </submittedName>
</protein>
<proteinExistence type="predicted"/>
<evidence type="ECO:0000256" key="2">
    <source>
        <dbReference type="SAM" id="SignalP"/>
    </source>
</evidence>
<keyword evidence="4" id="KW-1185">Reference proteome</keyword>
<sequence>MQKTIIFLFALIFCGKAASFKTHWFMQLDDSFLVADGVIIDQDDLSDISLEMEDASTQEDFEAILENEIEILLEEQTEDDLEVIDDQNEDEILVDDTDMDDLGS</sequence>
<evidence type="ECO:0000256" key="1">
    <source>
        <dbReference type="SAM" id="MobiDB-lite"/>
    </source>
</evidence>
<accession>A0A1R2B6C6</accession>
<name>A0A1R2B6C6_9CILI</name>
<evidence type="ECO:0000313" key="4">
    <source>
        <dbReference type="Proteomes" id="UP000187209"/>
    </source>
</evidence>
<feature type="chain" id="PRO_5010196167" evidence="2">
    <location>
        <begin position="20"/>
        <end position="104"/>
    </location>
</feature>
<comment type="caution">
    <text evidence="3">The sequence shown here is derived from an EMBL/GenBank/DDBJ whole genome shotgun (WGS) entry which is preliminary data.</text>
</comment>
<dbReference type="AlphaFoldDB" id="A0A1R2B6C6"/>
<gene>
    <name evidence="3" type="ORF">SteCoe_29282</name>
</gene>
<organism evidence="3 4">
    <name type="scientific">Stentor coeruleus</name>
    <dbReference type="NCBI Taxonomy" id="5963"/>
    <lineage>
        <taxon>Eukaryota</taxon>
        <taxon>Sar</taxon>
        <taxon>Alveolata</taxon>
        <taxon>Ciliophora</taxon>
        <taxon>Postciliodesmatophora</taxon>
        <taxon>Heterotrichea</taxon>
        <taxon>Heterotrichida</taxon>
        <taxon>Stentoridae</taxon>
        <taxon>Stentor</taxon>
    </lineage>
</organism>
<evidence type="ECO:0000313" key="3">
    <source>
        <dbReference type="EMBL" id="OMJ72312.1"/>
    </source>
</evidence>
<keyword evidence="2" id="KW-0732">Signal</keyword>
<feature type="signal peptide" evidence="2">
    <location>
        <begin position="1"/>
        <end position="19"/>
    </location>
</feature>
<dbReference type="Proteomes" id="UP000187209">
    <property type="component" value="Unassembled WGS sequence"/>
</dbReference>